<name>A0A939II78_9GAMM</name>
<evidence type="ECO:0000313" key="4">
    <source>
        <dbReference type="EMBL" id="MBN7794956.1"/>
    </source>
</evidence>
<evidence type="ECO:0000259" key="3">
    <source>
        <dbReference type="Pfam" id="PF02514"/>
    </source>
</evidence>
<dbReference type="CDD" id="cd10150">
    <property type="entry name" value="CobN_like"/>
    <property type="match status" value="1"/>
</dbReference>
<evidence type="ECO:0000256" key="1">
    <source>
        <dbReference type="SAM" id="MobiDB-lite"/>
    </source>
</evidence>
<keyword evidence="2" id="KW-0472">Membrane</keyword>
<comment type="caution">
    <text evidence="4">The sequence shown here is derived from an EMBL/GenBank/DDBJ whole genome shotgun (WGS) entry which is preliminary data.</text>
</comment>
<accession>A0A939II78</accession>
<gene>
    <name evidence="4" type="ORF">JYP50_00040</name>
</gene>
<feature type="compositionally biased region" description="Basic and acidic residues" evidence="1">
    <location>
        <begin position="1411"/>
        <end position="1423"/>
    </location>
</feature>
<reference evidence="4" key="1">
    <citation type="submission" date="2021-02" db="EMBL/GenBank/DDBJ databases">
        <title>PHA producing bacteria isolated from coastal sediment in Guangdong, Shenzhen.</title>
        <authorList>
            <person name="Zheng W."/>
            <person name="Yu S."/>
            <person name="Huang Y."/>
        </authorList>
    </citation>
    <scope>NUCLEOTIDE SEQUENCE</scope>
    <source>
        <strain evidence="4">TN14-10</strain>
    </source>
</reference>
<dbReference type="PANTHER" id="PTHR44119">
    <property type="entry name" value="MAGNESIUM-CHELATASE SUBUNIT CHLH, CHLOROPLASTIC"/>
    <property type="match status" value="1"/>
</dbReference>
<keyword evidence="5" id="KW-1185">Reference proteome</keyword>
<protein>
    <submittedName>
        <fullName evidence="4">Cobaltochelatase subunit CobN</fullName>
    </submittedName>
</protein>
<proteinExistence type="predicted"/>
<organism evidence="4 5">
    <name type="scientific">Parahaliea mediterranea</name>
    <dbReference type="NCBI Taxonomy" id="651086"/>
    <lineage>
        <taxon>Bacteria</taxon>
        <taxon>Pseudomonadati</taxon>
        <taxon>Pseudomonadota</taxon>
        <taxon>Gammaproteobacteria</taxon>
        <taxon>Cellvibrionales</taxon>
        <taxon>Halieaceae</taxon>
        <taxon>Parahaliea</taxon>
    </lineage>
</organism>
<feature type="domain" description="CobN/magnesium chelatase" evidence="3">
    <location>
        <begin position="182"/>
        <end position="523"/>
    </location>
</feature>
<dbReference type="PANTHER" id="PTHR44119:SF4">
    <property type="entry name" value="AEROBIC COBALTOCHELATASE SUBUNIT COBN"/>
    <property type="match status" value="1"/>
</dbReference>
<sequence>MKTVTRTLAASGYRQWRWVLALLLVLVSGRGFAASLFAVVSDRSAAELAAGAALFDRRHPGHKLVMRTTSQLDELGDAELAGYWRAADAVLLAAAFGDSVVPRLQRLAAAAPLAADTPLLVVNSDRQLLPLSQLDGRRPMARLDKASLDTLTSNPGAGDDPAAHYTSLGERFPQQAAWLAGHAYWNSRGSENSAGLIAWLLARSGAAVEVPAPIYREALRYYRHGRVVKAGELGLRAGTPAVALLDTDAGDQMGNRGLLDTLCQRLEAAGAQCFAVLARWGAASLTAVESLPDISAPAELGAIVSLQGFVVGGGDGWEAVAAALEGLDVPVLSAIRLATRTEAEWRLSGDGIPVGEVHYRVGMPEFQGVSQPLVVAAAEAPSIDPLTGLRLAVTRPLQGEVGRLVRRIDNWLALRRKANGDKRVAIVYYNHPPGRHNIGADNLDVPASLWHILKRLQTAGYDTGELPATPDALLEQIQQRGINLPENGEALRRMAPLVASVDGAAYRQWFDGLPETVRAGVSEGPVALLLARVREALDLERPERAREIVHTAVHDLEHVLEAIRHPARERALNLLAQLEAVLDALAEREGDWGEARTLARALEATGVPGLRGWGDPPGWVMTHGDSLLVPGLRFGKVFVGPQPPRGWEVDEELLHANLSFPPPHQYLAFYRYLQADFGADALIHLGRHSTYEFLPGRALGLTASDYPSLVAGDVPGIYPYIVDGVGEGLQAKRRGLAVIVDHLTPPLRTTPLYDELLQLRQLVESFEASATTGSPAREEAVGEIRRKLSVLDLESEIAGEIAAEHGVESVVLDQIDNELLVHEVGHYLTEMQEAFMPHGLHIFGRDWSAEALDMMVESMAGEDAPDSDRNAWRVALADSPEREMNALLAALDGRFVPPGKGNDPVRSPEVLPTGRNFHGLNGSLLPTRVGYALGARLAAQARAQSPSSDGSEAVVLWASDTVRDEGAVVAFGMDMLGVRPVWNSRGIVEGLERVPLSGERERRDAVFTTSGLFRDLYGELLVWLDKSVRLALQGSAATIVRDYPALAPALEAALAPVADLGEPGDEPLARNRVARHWVEDARAALEGNAPPAEAGVRAVYRVFGDPPGSYGAGINRLAERSGSWSERGELAATYLNRMGHAYGVGTQGMPAQADFRGRLATVERTYLGRASNLYGLLDNNDAFDYLGGLSLAVEQVTGSAPDNRVINHADPGNARIDRLETALLAELRGRFLNPAWIEPLMAHGYAGARTMGSEFLEYLWGWQVTNPEIVRSWAWDEVNAVYFQDKYELGLDEFLGEGSNAHVKANMLAVLLVAAHKGYWEADQETLAAVAGEFATLVAANGLPGSGHTGPDHPMLAWIEPLLGEAQAAGLRQAMAAARGAPRRPENKAASTIAELRAQDGATQGEAPAKTADDASGEARESGELADRAPWLLLAAALLIAGGMFAGARRRREQV</sequence>
<feature type="domain" description="CobN/magnesium chelatase" evidence="3">
    <location>
        <begin position="612"/>
        <end position="864"/>
    </location>
</feature>
<evidence type="ECO:0000313" key="5">
    <source>
        <dbReference type="Proteomes" id="UP000664303"/>
    </source>
</evidence>
<evidence type="ECO:0000256" key="2">
    <source>
        <dbReference type="SAM" id="Phobius"/>
    </source>
</evidence>
<keyword evidence="2" id="KW-1133">Transmembrane helix</keyword>
<dbReference type="Proteomes" id="UP000664303">
    <property type="component" value="Unassembled WGS sequence"/>
</dbReference>
<feature type="domain" description="CobN/magnesium chelatase" evidence="3">
    <location>
        <begin position="875"/>
        <end position="1327"/>
    </location>
</feature>
<dbReference type="RefSeq" id="WP_206558410.1">
    <property type="nucleotide sequence ID" value="NZ_JAFKCZ010000001.1"/>
</dbReference>
<dbReference type="EMBL" id="JAFKCZ010000001">
    <property type="protein sequence ID" value="MBN7794956.1"/>
    <property type="molecule type" value="Genomic_DNA"/>
</dbReference>
<dbReference type="Pfam" id="PF02514">
    <property type="entry name" value="CobN-Mg_chel"/>
    <property type="match status" value="3"/>
</dbReference>
<feature type="transmembrane region" description="Helical" evidence="2">
    <location>
        <begin position="1429"/>
        <end position="1448"/>
    </location>
</feature>
<feature type="region of interest" description="Disordered" evidence="1">
    <location>
        <begin position="1398"/>
        <end position="1423"/>
    </location>
</feature>
<keyword evidence="2" id="KW-0812">Transmembrane</keyword>
<dbReference type="InterPro" id="IPR003672">
    <property type="entry name" value="CobN/Mg_chltase"/>
</dbReference>